<name>A0A4Q2UHD7_9BACT</name>
<evidence type="ECO:0000256" key="2">
    <source>
        <dbReference type="ARBA" id="ARBA00023015"/>
    </source>
</evidence>
<dbReference type="GO" id="GO:0016987">
    <property type="term" value="F:sigma factor activity"/>
    <property type="evidence" value="ECO:0007669"/>
    <property type="project" value="UniProtKB-KW"/>
</dbReference>
<dbReference type="RefSeq" id="WP_077922016.1">
    <property type="nucleotide sequence ID" value="NZ_SBLB01000011.1"/>
</dbReference>
<dbReference type="PANTHER" id="PTHR43133">
    <property type="entry name" value="RNA POLYMERASE ECF-TYPE SIGMA FACTO"/>
    <property type="match status" value="1"/>
</dbReference>
<keyword evidence="3" id="KW-0731">Sigma factor</keyword>
<dbReference type="Gene3D" id="1.10.1740.10">
    <property type="match status" value="1"/>
</dbReference>
<dbReference type="GO" id="GO:0006352">
    <property type="term" value="P:DNA-templated transcription initiation"/>
    <property type="evidence" value="ECO:0007669"/>
    <property type="project" value="InterPro"/>
</dbReference>
<keyword evidence="8" id="KW-1185">Reference proteome</keyword>
<proteinExistence type="inferred from homology"/>
<dbReference type="Pfam" id="PF04542">
    <property type="entry name" value="Sigma70_r2"/>
    <property type="match status" value="1"/>
</dbReference>
<feature type="domain" description="RNA polymerase sigma-70 region 2" evidence="6">
    <location>
        <begin position="30"/>
        <end position="97"/>
    </location>
</feature>
<dbReference type="SUPFAM" id="SSF88659">
    <property type="entry name" value="Sigma3 and sigma4 domains of RNA polymerase sigma factors"/>
    <property type="match status" value="1"/>
</dbReference>
<dbReference type="InterPro" id="IPR036388">
    <property type="entry name" value="WH-like_DNA-bd_sf"/>
</dbReference>
<gene>
    <name evidence="7" type="ORF">EQG79_27625</name>
</gene>
<protein>
    <submittedName>
        <fullName evidence="7">Sigma-70 family RNA polymerase sigma factor</fullName>
    </submittedName>
</protein>
<dbReference type="AlphaFoldDB" id="A0A4Q2UHD7"/>
<evidence type="ECO:0000259" key="6">
    <source>
        <dbReference type="Pfam" id="PF04542"/>
    </source>
</evidence>
<dbReference type="InterPro" id="IPR039425">
    <property type="entry name" value="RNA_pol_sigma-70-like"/>
</dbReference>
<dbReference type="SUPFAM" id="SSF88946">
    <property type="entry name" value="Sigma2 domain of RNA polymerase sigma factors"/>
    <property type="match status" value="1"/>
</dbReference>
<comment type="caution">
    <text evidence="7">The sequence shown here is derived from an EMBL/GenBank/DDBJ whole genome shotgun (WGS) entry which is preliminary data.</text>
</comment>
<dbReference type="Gene3D" id="1.10.10.10">
    <property type="entry name" value="Winged helix-like DNA-binding domain superfamily/Winged helix DNA-binding domain"/>
    <property type="match status" value="1"/>
</dbReference>
<evidence type="ECO:0000256" key="3">
    <source>
        <dbReference type="ARBA" id="ARBA00023082"/>
    </source>
</evidence>
<reference evidence="7 8" key="1">
    <citation type="submission" date="2019-01" db="EMBL/GenBank/DDBJ databases">
        <title>Spirosoma flava sp. nov., a propanil-degrading bacterium isolated from herbicide-contaminated soil.</title>
        <authorList>
            <person name="Zhang L."/>
            <person name="Jiang J.-D."/>
        </authorList>
    </citation>
    <scope>NUCLEOTIDE SEQUENCE [LARGE SCALE GENOMIC DNA]</scope>
    <source>
        <strain evidence="7 8">TY50</strain>
    </source>
</reference>
<evidence type="ECO:0000313" key="8">
    <source>
        <dbReference type="Proteomes" id="UP000290407"/>
    </source>
</evidence>
<accession>A0A4Q2UHD7</accession>
<dbReference type="InterPro" id="IPR007627">
    <property type="entry name" value="RNA_pol_sigma70_r2"/>
</dbReference>
<evidence type="ECO:0000256" key="4">
    <source>
        <dbReference type="ARBA" id="ARBA00023125"/>
    </source>
</evidence>
<dbReference type="InterPro" id="IPR013325">
    <property type="entry name" value="RNA_pol_sigma_r2"/>
</dbReference>
<dbReference type="GO" id="GO:0003677">
    <property type="term" value="F:DNA binding"/>
    <property type="evidence" value="ECO:0007669"/>
    <property type="project" value="UniProtKB-KW"/>
</dbReference>
<dbReference type="InterPro" id="IPR013324">
    <property type="entry name" value="RNA_pol_sigma_r3/r4-like"/>
</dbReference>
<dbReference type="Proteomes" id="UP000290407">
    <property type="component" value="Unassembled WGS sequence"/>
</dbReference>
<sequence>MSSADQTLYEAICSDDKRRVEWATHQLTHKVKAVIRRHVLDNSGSEEDAADLTQETVLAVWAQLRSGHYQPRAEATLDAYVYKVMRNKWLKVLKRRKQVGLLSQFDDLTEEPTAEDKPERLATLQQAFSQLGEACQELLQLFYWDDLSFDEIAHRVNASAKAAKVRKYRCMLYLGALLRGEKRDGNE</sequence>
<evidence type="ECO:0000313" key="7">
    <source>
        <dbReference type="EMBL" id="RYC66875.1"/>
    </source>
</evidence>
<dbReference type="PANTHER" id="PTHR43133:SF8">
    <property type="entry name" value="RNA POLYMERASE SIGMA FACTOR HI_1459-RELATED"/>
    <property type="match status" value="1"/>
</dbReference>
<evidence type="ECO:0000256" key="5">
    <source>
        <dbReference type="ARBA" id="ARBA00023163"/>
    </source>
</evidence>
<keyword evidence="4" id="KW-0238">DNA-binding</keyword>
<organism evidence="7 8">
    <name type="scientific">Spirosoma sordidisoli</name>
    <dbReference type="NCBI Taxonomy" id="2502893"/>
    <lineage>
        <taxon>Bacteria</taxon>
        <taxon>Pseudomonadati</taxon>
        <taxon>Bacteroidota</taxon>
        <taxon>Cytophagia</taxon>
        <taxon>Cytophagales</taxon>
        <taxon>Cytophagaceae</taxon>
        <taxon>Spirosoma</taxon>
    </lineage>
</organism>
<dbReference type="NCBIfam" id="TIGR02937">
    <property type="entry name" value="sigma70-ECF"/>
    <property type="match status" value="1"/>
</dbReference>
<comment type="similarity">
    <text evidence="1">Belongs to the sigma-70 factor family. ECF subfamily.</text>
</comment>
<evidence type="ECO:0000256" key="1">
    <source>
        <dbReference type="ARBA" id="ARBA00010641"/>
    </source>
</evidence>
<dbReference type="InterPro" id="IPR014284">
    <property type="entry name" value="RNA_pol_sigma-70_dom"/>
</dbReference>
<keyword evidence="5" id="KW-0804">Transcription</keyword>
<keyword evidence="2" id="KW-0805">Transcription regulation</keyword>
<dbReference type="EMBL" id="SBLB01000011">
    <property type="protein sequence ID" value="RYC66875.1"/>
    <property type="molecule type" value="Genomic_DNA"/>
</dbReference>